<comment type="caution">
    <text evidence="3">The sequence shown here is derived from an EMBL/GenBank/DDBJ whole genome shotgun (WGS) entry which is preliminary data.</text>
</comment>
<evidence type="ECO:0008006" key="5">
    <source>
        <dbReference type="Google" id="ProtNLM"/>
    </source>
</evidence>
<organism evidence="3 4">
    <name type="scientific">Magnetovibrio blakemorei</name>
    <dbReference type="NCBI Taxonomy" id="28181"/>
    <lineage>
        <taxon>Bacteria</taxon>
        <taxon>Pseudomonadati</taxon>
        <taxon>Pseudomonadota</taxon>
        <taxon>Alphaproteobacteria</taxon>
        <taxon>Rhodospirillales</taxon>
        <taxon>Magnetovibrionaceae</taxon>
        <taxon>Magnetovibrio</taxon>
    </lineage>
</organism>
<evidence type="ECO:0000256" key="2">
    <source>
        <dbReference type="SAM" id="SignalP"/>
    </source>
</evidence>
<evidence type="ECO:0000313" key="3">
    <source>
        <dbReference type="EMBL" id="OEJ68096.1"/>
    </source>
</evidence>
<feature type="signal peptide" evidence="2">
    <location>
        <begin position="1"/>
        <end position="28"/>
    </location>
</feature>
<dbReference type="OrthoDB" id="9983771at2"/>
<dbReference type="AlphaFoldDB" id="A0A1E5Q9C0"/>
<keyword evidence="2" id="KW-0732">Signal</keyword>
<sequence length="106" mass="11366">MKIILKLIVWPMVLMVLSAGALSSAANAMAINRCMRVLKDSAGRETVVNTCAPCMTVKVERQRPGQTMGTPSQREFNMPGGSSMPLPFLGPGTTRIMSEAPCPEAQ</sequence>
<proteinExistence type="predicted"/>
<accession>A0A1E5Q9C0</accession>
<protein>
    <recommendedName>
        <fullName evidence="5">Secreted protein</fullName>
    </recommendedName>
</protein>
<reference evidence="4" key="1">
    <citation type="submission" date="2016-07" db="EMBL/GenBank/DDBJ databases">
        <authorList>
            <person name="Florea S."/>
            <person name="Webb J.S."/>
            <person name="Jaromczyk J."/>
            <person name="Schardl C.L."/>
        </authorList>
    </citation>
    <scope>NUCLEOTIDE SEQUENCE [LARGE SCALE GENOMIC DNA]</scope>
    <source>
        <strain evidence="4">MV-1</strain>
    </source>
</reference>
<keyword evidence="4" id="KW-1185">Reference proteome</keyword>
<dbReference type="EMBL" id="MCGG01000017">
    <property type="protein sequence ID" value="OEJ68096.1"/>
    <property type="molecule type" value="Genomic_DNA"/>
</dbReference>
<dbReference type="Proteomes" id="UP000095347">
    <property type="component" value="Unassembled WGS sequence"/>
</dbReference>
<evidence type="ECO:0000313" key="4">
    <source>
        <dbReference type="Proteomes" id="UP000095347"/>
    </source>
</evidence>
<name>A0A1E5Q9C0_9PROT</name>
<feature type="chain" id="PRO_5009184145" description="Secreted protein" evidence="2">
    <location>
        <begin position="29"/>
        <end position="106"/>
    </location>
</feature>
<feature type="compositionally biased region" description="Polar residues" evidence="1">
    <location>
        <begin position="64"/>
        <end position="75"/>
    </location>
</feature>
<dbReference type="STRING" id="28181.BEN30_07515"/>
<dbReference type="RefSeq" id="WP_069957425.1">
    <property type="nucleotide sequence ID" value="NZ_MCGG01000017.1"/>
</dbReference>
<evidence type="ECO:0000256" key="1">
    <source>
        <dbReference type="SAM" id="MobiDB-lite"/>
    </source>
</evidence>
<feature type="region of interest" description="Disordered" evidence="1">
    <location>
        <begin position="62"/>
        <end position="90"/>
    </location>
</feature>
<gene>
    <name evidence="3" type="ORF">BEN30_07515</name>
</gene>